<dbReference type="EnsemblBacteria" id="BAG00871">
    <property type="protein sequence ID" value="BAG00871"/>
    <property type="gene ID" value="MAE_10490"/>
</dbReference>
<dbReference type="Proteomes" id="UP000001510">
    <property type="component" value="Chromosome"/>
</dbReference>
<dbReference type="PaxDb" id="449447-MAE_10490"/>
<dbReference type="Gene3D" id="3.40.50.300">
    <property type="entry name" value="P-loop containing nucleotide triphosphate hydrolases"/>
    <property type="match status" value="1"/>
</dbReference>
<name>B0JRX1_MICAN</name>
<accession>B0JRX1</accession>
<dbReference type="EMBL" id="AP009552">
    <property type="protein sequence ID" value="BAG00871.1"/>
    <property type="molecule type" value="Genomic_DNA"/>
</dbReference>
<dbReference type="InterPro" id="IPR027417">
    <property type="entry name" value="P-loop_NTPase"/>
</dbReference>
<gene>
    <name evidence="3" type="ordered locus">MAE_10490</name>
</gene>
<reference evidence="3 4" key="1">
    <citation type="journal article" date="2007" name="DNA Res.">
        <title>Complete genomic structure of the bloom-forming toxic cyanobacterium Microcystis aeruginosa NIES-843.</title>
        <authorList>
            <person name="Kaneko T."/>
            <person name="Nakajima N."/>
            <person name="Okamoto S."/>
            <person name="Suzuki I."/>
            <person name="Tanabe Y."/>
            <person name="Tamaoki M."/>
            <person name="Nakamura Y."/>
            <person name="Kasai F."/>
            <person name="Watanabe A."/>
            <person name="Kawashima K."/>
            <person name="Kishida Y."/>
            <person name="Ono A."/>
            <person name="Shimizu Y."/>
            <person name="Takahashi C."/>
            <person name="Minami C."/>
            <person name="Fujishiro T."/>
            <person name="Kohara M."/>
            <person name="Katoh M."/>
            <person name="Nakazaki N."/>
            <person name="Nakayama S."/>
            <person name="Yamada M."/>
            <person name="Tabata S."/>
            <person name="Watanabe M.M."/>
        </authorList>
    </citation>
    <scope>NUCLEOTIDE SEQUENCE [LARGE SCALE GENOMIC DNA]</scope>
    <source>
        <strain evidence="4">NIES-843 / IAM M-247</strain>
    </source>
</reference>
<evidence type="ECO:0000259" key="1">
    <source>
        <dbReference type="Pfam" id="PF00931"/>
    </source>
</evidence>
<proteinExistence type="predicted"/>
<dbReference type="PATRIC" id="fig|449447.4.peg.960"/>
<dbReference type="SUPFAM" id="SSF52540">
    <property type="entry name" value="P-loop containing nucleoside triphosphate hydrolases"/>
    <property type="match status" value="1"/>
</dbReference>
<dbReference type="STRING" id="449447.MAE_10490"/>
<dbReference type="RefSeq" id="WP_012264531.1">
    <property type="nucleotide sequence ID" value="NC_010296.1"/>
</dbReference>
<evidence type="ECO:0000313" key="4">
    <source>
        <dbReference type="Proteomes" id="UP000001510"/>
    </source>
</evidence>
<keyword evidence="4" id="KW-1185">Reference proteome</keyword>
<dbReference type="eggNOG" id="COG5635">
    <property type="taxonomic scope" value="Bacteria"/>
</dbReference>
<dbReference type="GO" id="GO:0043531">
    <property type="term" value="F:ADP binding"/>
    <property type="evidence" value="ECO:0007669"/>
    <property type="project" value="InterPro"/>
</dbReference>
<evidence type="ECO:0000259" key="2">
    <source>
        <dbReference type="Pfam" id="PF26355"/>
    </source>
</evidence>
<organism evidence="3 4">
    <name type="scientific">Microcystis aeruginosa (strain NIES-843 / IAM M-2473)</name>
    <dbReference type="NCBI Taxonomy" id="449447"/>
    <lineage>
        <taxon>Bacteria</taxon>
        <taxon>Bacillati</taxon>
        <taxon>Cyanobacteriota</taxon>
        <taxon>Cyanophyceae</taxon>
        <taxon>Oscillatoriophycideae</taxon>
        <taxon>Chroococcales</taxon>
        <taxon>Microcystaceae</taxon>
        <taxon>Microcystis</taxon>
    </lineage>
</organism>
<dbReference type="Pfam" id="PF26355">
    <property type="entry name" value="HTH_VMAP-M9"/>
    <property type="match status" value="1"/>
</dbReference>
<dbReference type="KEGG" id="mar:MAE_10490"/>
<dbReference type="AlphaFoldDB" id="B0JRX1"/>
<evidence type="ECO:0000313" key="3">
    <source>
        <dbReference type="EMBL" id="BAG00871.1"/>
    </source>
</evidence>
<dbReference type="InterPro" id="IPR002182">
    <property type="entry name" value="NB-ARC"/>
</dbReference>
<dbReference type="BioCyc" id="MAER449447:MAE_RS04600-MONOMER"/>
<protein>
    <submittedName>
        <fullName evidence="3">Uncharacterized protein</fullName>
    </submittedName>
</protein>
<dbReference type="InterPro" id="IPR058651">
    <property type="entry name" value="HTH_VMAP-M9"/>
</dbReference>
<feature type="domain" description="vWA-MoxR associated protein N-terminal HTH" evidence="2">
    <location>
        <begin position="1"/>
        <end position="82"/>
    </location>
</feature>
<dbReference type="HOGENOM" id="CLU_025923_0_0_3"/>
<dbReference type="Pfam" id="PF00931">
    <property type="entry name" value="NB-ARC"/>
    <property type="match status" value="1"/>
</dbReference>
<feature type="domain" description="NB-ARC" evidence="1">
    <location>
        <begin position="149"/>
        <end position="248"/>
    </location>
</feature>
<sequence>MDFLPILAFVEKIVYTATGKYLNLIQKQIILGTMMDKSYFTIAEEIGYSDGYIKDEGSKLWKLMSDNLNENITKSNAKSRLKSWEFHEGSHQLYLDHSHHSNSLQNSILVNNYNDVNIAIYQDQNPSASSSNPCDLSQMPALKFCFGRENDVNLLAEAILNQQYNLIEITGVKGIGKTTLTVQLVEKIKDNFDCVIWRNLSFYNSWRELKLALFQLFNDNKVFEDEPENLNYKLLSYLQKHKCLLILDQGETLFQEGQISGIYRSGYEDCEQFLYYSTNLGSSVIVMQWTGVIRDGTLI</sequence>